<name>A0A9D5CFJ1_9LILI</name>
<comment type="pathway">
    <text evidence="2">Amino-acid biosynthesis; L-leucine biosynthesis; L-leucine from 3-methyl-2-oxobutanoate: step 1/4.</text>
</comment>
<evidence type="ECO:0000256" key="5">
    <source>
        <dbReference type="ARBA" id="ARBA00022605"/>
    </source>
</evidence>
<feature type="domain" description="Pyruvate carboxyltransferase" evidence="9">
    <location>
        <begin position="41"/>
        <end position="311"/>
    </location>
</feature>
<keyword evidence="11" id="KW-1185">Reference proteome</keyword>
<dbReference type="NCBIfam" id="NF002086">
    <property type="entry name" value="PRK00915.1-3"/>
    <property type="match status" value="1"/>
</dbReference>
<gene>
    <name evidence="10" type="ORF">J5N97_020257</name>
</gene>
<comment type="similarity">
    <text evidence="8">Belongs to the alpha-IPM synthase/homocitrate synthase family.</text>
</comment>
<dbReference type="PANTHER" id="PTHR10277:SF9">
    <property type="entry name" value="2-ISOPROPYLMALATE SYNTHASE 1, CHLOROPLASTIC-RELATED"/>
    <property type="match status" value="1"/>
</dbReference>
<dbReference type="EC" id="2.3.3.13" evidence="3"/>
<comment type="caution">
    <text evidence="10">The sequence shown here is derived from an EMBL/GenBank/DDBJ whole genome shotgun (WGS) entry which is preliminary data.</text>
</comment>
<dbReference type="Pfam" id="PF08502">
    <property type="entry name" value="LeuA_dimer"/>
    <property type="match status" value="1"/>
</dbReference>
<dbReference type="Gene3D" id="3.30.160.270">
    <property type="match status" value="1"/>
</dbReference>
<dbReference type="InterPro" id="IPR036230">
    <property type="entry name" value="LeuA_allosteric_dom_sf"/>
</dbReference>
<dbReference type="GO" id="GO:0009507">
    <property type="term" value="C:chloroplast"/>
    <property type="evidence" value="ECO:0007669"/>
    <property type="project" value="TreeGrafter"/>
</dbReference>
<evidence type="ECO:0000256" key="4">
    <source>
        <dbReference type="ARBA" id="ARBA00022430"/>
    </source>
</evidence>
<keyword evidence="4" id="KW-0432">Leucine biosynthesis</keyword>
<dbReference type="EMBL" id="JAGGNH010000005">
    <property type="protein sequence ID" value="KAJ0972298.1"/>
    <property type="molecule type" value="Genomic_DNA"/>
</dbReference>
<dbReference type="PROSITE" id="PS00816">
    <property type="entry name" value="AIPM_HOMOCIT_SYNTH_2"/>
    <property type="match status" value="1"/>
</dbReference>
<evidence type="ECO:0000313" key="10">
    <source>
        <dbReference type="EMBL" id="KAJ0972298.1"/>
    </source>
</evidence>
<organism evidence="10 11">
    <name type="scientific">Dioscorea zingiberensis</name>
    <dbReference type="NCBI Taxonomy" id="325984"/>
    <lineage>
        <taxon>Eukaryota</taxon>
        <taxon>Viridiplantae</taxon>
        <taxon>Streptophyta</taxon>
        <taxon>Embryophyta</taxon>
        <taxon>Tracheophyta</taxon>
        <taxon>Spermatophyta</taxon>
        <taxon>Magnoliopsida</taxon>
        <taxon>Liliopsida</taxon>
        <taxon>Dioscoreales</taxon>
        <taxon>Dioscoreaceae</taxon>
        <taxon>Dioscorea</taxon>
    </lineage>
</organism>
<dbReference type="AlphaFoldDB" id="A0A9D5CFJ1"/>
<dbReference type="GO" id="GO:0009098">
    <property type="term" value="P:L-leucine biosynthetic process"/>
    <property type="evidence" value="ECO:0007669"/>
    <property type="project" value="UniProtKB-KW"/>
</dbReference>
<dbReference type="PANTHER" id="PTHR10277">
    <property type="entry name" value="HOMOCITRATE SYNTHASE-RELATED"/>
    <property type="match status" value="1"/>
</dbReference>
<dbReference type="Gene3D" id="3.20.20.70">
    <property type="entry name" value="Aldolase class I"/>
    <property type="match status" value="1"/>
</dbReference>
<dbReference type="InterPro" id="IPR050073">
    <property type="entry name" value="2-IPM_HCS-like"/>
</dbReference>
<dbReference type="InterPro" id="IPR013709">
    <property type="entry name" value="2-isopropylmalate_synth_dimer"/>
</dbReference>
<dbReference type="InterPro" id="IPR000891">
    <property type="entry name" value="PYR_CT"/>
</dbReference>
<evidence type="ECO:0000256" key="7">
    <source>
        <dbReference type="ARBA" id="ARBA00023304"/>
    </source>
</evidence>
<evidence type="ECO:0000256" key="8">
    <source>
        <dbReference type="RuleBase" id="RU003523"/>
    </source>
</evidence>
<dbReference type="SUPFAM" id="SSF51569">
    <property type="entry name" value="Aldolase"/>
    <property type="match status" value="1"/>
</dbReference>
<dbReference type="Pfam" id="PF00682">
    <property type="entry name" value="HMGL-like"/>
    <property type="match status" value="1"/>
</dbReference>
<keyword evidence="6 8" id="KW-0808">Transferase</keyword>
<dbReference type="PROSITE" id="PS50991">
    <property type="entry name" value="PYR_CT"/>
    <property type="match status" value="1"/>
</dbReference>
<evidence type="ECO:0000313" key="11">
    <source>
        <dbReference type="Proteomes" id="UP001085076"/>
    </source>
</evidence>
<dbReference type="FunFam" id="3.20.20.70:FF:000010">
    <property type="entry name" value="2-isopropylmalate synthase"/>
    <property type="match status" value="1"/>
</dbReference>
<evidence type="ECO:0000256" key="6">
    <source>
        <dbReference type="ARBA" id="ARBA00022679"/>
    </source>
</evidence>
<dbReference type="Gene3D" id="1.10.238.260">
    <property type="match status" value="1"/>
</dbReference>
<reference evidence="10" key="1">
    <citation type="submission" date="2021-03" db="EMBL/GenBank/DDBJ databases">
        <authorList>
            <person name="Li Z."/>
            <person name="Yang C."/>
        </authorList>
    </citation>
    <scope>NUCLEOTIDE SEQUENCE</scope>
    <source>
        <strain evidence="10">Dzin_1.0</strain>
        <tissue evidence="10">Leaf</tissue>
    </source>
</reference>
<comment type="catalytic activity">
    <reaction evidence="1">
        <text>3-methyl-2-oxobutanoate + acetyl-CoA + H2O = (2S)-2-isopropylmalate + CoA + H(+)</text>
        <dbReference type="Rhea" id="RHEA:21524"/>
        <dbReference type="ChEBI" id="CHEBI:1178"/>
        <dbReference type="ChEBI" id="CHEBI:11851"/>
        <dbReference type="ChEBI" id="CHEBI:15377"/>
        <dbReference type="ChEBI" id="CHEBI:15378"/>
        <dbReference type="ChEBI" id="CHEBI:57287"/>
        <dbReference type="ChEBI" id="CHEBI:57288"/>
        <dbReference type="EC" id="2.3.3.13"/>
    </reaction>
</comment>
<dbReference type="InterPro" id="IPR013785">
    <property type="entry name" value="Aldolase_TIM"/>
</dbReference>
<evidence type="ECO:0000256" key="3">
    <source>
        <dbReference type="ARBA" id="ARBA00012973"/>
    </source>
</evidence>
<reference evidence="10" key="2">
    <citation type="journal article" date="2022" name="Hortic Res">
        <title>The genome of Dioscorea zingiberensis sheds light on the biosynthesis, origin and evolution of the medicinally important diosgenin saponins.</title>
        <authorList>
            <person name="Li Y."/>
            <person name="Tan C."/>
            <person name="Li Z."/>
            <person name="Guo J."/>
            <person name="Li S."/>
            <person name="Chen X."/>
            <person name="Wang C."/>
            <person name="Dai X."/>
            <person name="Yang H."/>
            <person name="Song W."/>
            <person name="Hou L."/>
            <person name="Xu J."/>
            <person name="Tong Z."/>
            <person name="Xu A."/>
            <person name="Yuan X."/>
            <person name="Wang W."/>
            <person name="Yang Q."/>
            <person name="Chen L."/>
            <person name="Sun Z."/>
            <person name="Wang K."/>
            <person name="Pan B."/>
            <person name="Chen J."/>
            <person name="Bao Y."/>
            <person name="Liu F."/>
            <person name="Qi X."/>
            <person name="Gang D.R."/>
            <person name="Wen J."/>
            <person name="Li J."/>
        </authorList>
    </citation>
    <scope>NUCLEOTIDE SEQUENCE</scope>
    <source>
        <strain evidence="10">Dzin_1.0</strain>
    </source>
</reference>
<dbReference type="InterPro" id="IPR054691">
    <property type="entry name" value="LeuA/HCS_post-cat"/>
</dbReference>
<evidence type="ECO:0000259" key="9">
    <source>
        <dbReference type="PROSITE" id="PS50991"/>
    </source>
</evidence>
<dbReference type="Proteomes" id="UP001085076">
    <property type="component" value="Miscellaneous, Linkage group lg05"/>
</dbReference>
<dbReference type="InterPro" id="IPR002034">
    <property type="entry name" value="AIPM/Hcit_synth_CS"/>
</dbReference>
<dbReference type="SUPFAM" id="SSF110921">
    <property type="entry name" value="2-isopropylmalate synthase LeuA, allosteric (dimerisation) domain"/>
    <property type="match status" value="1"/>
</dbReference>
<evidence type="ECO:0000256" key="1">
    <source>
        <dbReference type="ARBA" id="ARBA00000064"/>
    </source>
</evidence>
<keyword evidence="7" id="KW-0100">Branched-chain amino acid biosynthesis</keyword>
<keyword evidence="5" id="KW-0028">Amino-acid biosynthesis</keyword>
<dbReference type="PROSITE" id="PS00815">
    <property type="entry name" value="AIPM_HOMOCIT_SYNTH_1"/>
    <property type="match status" value="1"/>
</dbReference>
<dbReference type="CDD" id="cd07940">
    <property type="entry name" value="DRE_TIM_IPMS"/>
    <property type="match status" value="1"/>
</dbReference>
<proteinExistence type="inferred from homology"/>
<sequence length="576" mass="61916">MAISDHSATANCGSGDGSAGNHHLISRPEYVPNHISDPSYVRILDTTLRDGEQAPGAAMTTEQKLAVARLLAHLGVDIIEAGFPCSSPESFNAAKAIASEVGCQPLFADGHVPVIAVVARSNKKDIDTAWAAVRHARRPRVNTFIATSEIHMKHKLRMSKEEVVKTAAEMVAYARSLGCADVAFAAEDAGRSDREFLYHVLNEVIKAGAGTIIIPDTVGYNLPCEFANLIADVKKHTVGAIIATHCHNDLGFATANTLAGAEAGARQLEVTINGIGERAGNAALEEVVMAINCRRELLGGLHTSIATRHIMAASKMVAEFTGLYVQPHKAIRRTQCFKLHESGIHQDGVLKFRGTYEIISPEDIGLSRSNESGIVLGSSEILLICCSFSGRHALRARLLKLGYDINGKELDDIFVRFKEIAGTKKNFSNDDIKALVNHENVQFQGIWSLGDLQVTYGTNGFCTVTVKLISHDREEKIACSIGENPVVAAYKAINDIVEIPVTLKEYVNSAMEGIDALASTRIVICVDSNDTTVQNCPTFCGSATGKDIVISGVQAYINALNKAMYLKSSSVKISSS</sequence>
<dbReference type="GO" id="GO:0003852">
    <property type="term" value="F:2-isopropylmalate synthase activity"/>
    <property type="evidence" value="ECO:0007669"/>
    <property type="project" value="UniProtKB-EC"/>
</dbReference>
<protein>
    <recommendedName>
        <fullName evidence="3">2-isopropylmalate synthase</fullName>
        <ecNumber evidence="3">2.3.3.13</ecNumber>
    </recommendedName>
</protein>
<dbReference type="Pfam" id="PF22617">
    <property type="entry name" value="HCS_D2"/>
    <property type="match status" value="1"/>
</dbReference>
<dbReference type="OrthoDB" id="2015253at2759"/>
<accession>A0A9D5CFJ1</accession>
<evidence type="ECO:0000256" key="2">
    <source>
        <dbReference type="ARBA" id="ARBA00004689"/>
    </source>
</evidence>
<dbReference type="SMART" id="SM00917">
    <property type="entry name" value="LeuA_dimer"/>
    <property type="match status" value="1"/>
</dbReference>